<feature type="compositionally biased region" description="Low complexity" evidence="1">
    <location>
        <begin position="1099"/>
        <end position="1122"/>
    </location>
</feature>
<feature type="compositionally biased region" description="Basic and acidic residues" evidence="1">
    <location>
        <begin position="733"/>
        <end position="745"/>
    </location>
</feature>
<feature type="compositionally biased region" description="Basic residues" evidence="1">
    <location>
        <begin position="527"/>
        <end position="542"/>
    </location>
</feature>
<accession>A0A1Y1HMS5</accession>
<feature type="compositionally biased region" description="Basic and acidic residues" evidence="1">
    <location>
        <begin position="981"/>
        <end position="991"/>
    </location>
</feature>
<dbReference type="OMA" id="AHWVENG"/>
<feature type="compositionally biased region" description="Basic residues" evidence="1">
    <location>
        <begin position="1153"/>
        <end position="1167"/>
    </location>
</feature>
<feature type="compositionally biased region" description="Basic and acidic residues" evidence="1">
    <location>
        <begin position="904"/>
        <end position="913"/>
    </location>
</feature>
<feature type="region of interest" description="Disordered" evidence="1">
    <location>
        <begin position="1267"/>
        <end position="1353"/>
    </location>
</feature>
<organism evidence="2 3">
    <name type="scientific">Klebsormidium nitens</name>
    <name type="common">Green alga</name>
    <name type="synonym">Ulothrix nitens</name>
    <dbReference type="NCBI Taxonomy" id="105231"/>
    <lineage>
        <taxon>Eukaryota</taxon>
        <taxon>Viridiplantae</taxon>
        <taxon>Streptophyta</taxon>
        <taxon>Klebsormidiophyceae</taxon>
        <taxon>Klebsormidiales</taxon>
        <taxon>Klebsormidiaceae</taxon>
        <taxon>Klebsormidium</taxon>
    </lineage>
</organism>
<feature type="region of interest" description="Disordered" evidence="1">
    <location>
        <begin position="1026"/>
        <end position="1254"/>
    </location>
</feature>
<feature type="compositionally biased region" description="Basic and acidic residues" evidence="1">
    <location>
        <begin position="1029"/>
        <end position="1063"/>
    </location>
</feature>
<protein>
    <submittedName>
        <fullName evidence="2">Uncharacterized protein</fullName>
    </submittedName>
</protein>
<feature type="region of interest" description="Disordered" evidence="1">
    <location>
        <begin position="337"/>
        <end position="372"/>
    </location>
</feature>
<feature type="compositionally biased region" description="Basic and acidic residues" evidence="1">
    <location>
        <begin position="1126"/>
        <end position="1140"/>
    </location>
</feature>
<feature type="compositionally biased region" description="Basic and acidic residues" evidence="1">
    <location>
        <begin position="1200"/>
        <end position="1217"/>
    </location>
</feature>
<feature type="compositionally biased region" description="Basic residues" evidence="1">
    <location>
        <begin position="615"/>
        <end position="628"/>
    </location>
</feature>
<feature type="compositionally biased region" description="Basic and acidic residues" evidence="1">
    <location>
        <begin position="1319"/>
        <end position="1343"/>
    </location>
</feature>
<keyword evidence="3" id="KW-1185">Reference proteome</keyword>
<evidence type="ECO:0000313" key="2">
    <source>
        <dbReference type="EMBL" id="GAQ77847.1"/>
    </source>
</evidence>
<feature type="compositionally biased region" description="Basic and acidic residues" evidence="1">
    <location>
        <begin position="457"/>
        <end position="469"/>
    </location>
</feature>
<feature type="compositionally biased region" description="Polar residues" evidence="1">
    <location>
        <begin position="480"/>
        <end position="499"/>
    </location>
</feature>
<feature type="compositionally biased region" description="Basic and acidic residues" evidence="1">
    <location>
        <begin position="950"/>
        <end position="970"/>
    </location>
</feature>
<reference evidence="2 3" key="1">
    <citation type="journal article" date="2014" name="Nat. Commun.">
        <title>Klebsormidium flaccidum genome reveals primary factors for plant terrestrial adaptation.</title>
        <authorList>
            <person name="Hori K."/>
            <person name="Maruyama F."/>
            <person name="Fujisawa T."/>
            <person name="Togashi T."/>
            <person name="Yamamoto N."/>
            <person name="Seo M."/>
            <person name="Sato S."/>
            <person name="Yamada T."/>
            <person name="Mori H."/>
            <person name="Tajima N."/>
            <person name="Moriyama T."/>
            <person name="Ikeuchi M."/>
            <person name="Watanabe M."/>
            <person name="Wada H."/>
            <person name="Kobayashi K."/>
            <person name="Saito M."/>
            <person name="Masuda T."/>
            <person name="Sasaki-Sekimoto Y."/>
            <person name="Mashiguchi K."/>
            <person name="Awai K."/>
            <person name="Shimojima M."/>
            <person name="Masuda S."/>
            <person name="Iwai M."/>
            <person name="Nobusawa T."/>
            <person name="Narise T."/>
            <person name="Kondo S."/>
            <person name="Saito H."/>
            <person name="Sato R."/>
            <person name="Murakawa M."/>
            <person name="Ihara Y."/>
            <person name="Oshima-Yamada Y."/>
            <person name="Ohtaka K."/>
            <person name="Satoh M."/>
            <person name="Sonobe K."/>
            <person name="Ishii M."/>
            <person name="Ohtani R."/>
            <person name="Kanamori-Sato M."/>
            <person name="Honoki R."/>
            <person name="Miyazaki D."/>
            <person name="Mochizuki H."/>
            <person name="Umetsu J."/>
            <person name="Higashi K."/>
            <person name="Shibata D."/>
            <person name="Kamiya Y."/>
            <person name="Sato N."/>
            <person name="Nakamura Y."/>
            <person name="Tabata S."/>
            <person name="Ida S."/>
            <person name="Kurokawa K."/>
            <person name="Ohta H."/>
        </authorList>
    </citation>
    <scope>NUCLEOTIDE SEQUENCE [LARGE SCALE GENOMIC DNA]</scope>
    <source>
        <strain evidence="2 3">NIES-2285</strain>
    </source>
</reference>
<feature type="compositionally biased region" description="Low complexity" evidence="1">
    <location>
        <begin position="510"/>
        <end position="521"/>
    </location>
</feature>
<name>A0A1Y1HMS5_KLENI</name>
<feature type="region of interest" description="Disordered" evidence="1">
    <location>
        <begin position="165"/>
        <end position="202"/>
    </location>
</feature>
<feature type="compositionally biased region" description="Low complexity" evidence="1">
    <location>
        <begin position="1298"/>
        <end position="1311"/>
    </location>
</feature>
<gene>
    <name evidence="2" type="ORF">KFL_000040470</name>
</gene>
<feature type="compositionally biased region" description="Low complexity" evidence="1">
    <location>
        <begin position="767"/>
        <end position="780"/>
    </location>
</feature>
<feature type="compositionally biased region" description="Polar residues" evidence="1">
    <location>
        <begin position="270"/>
        <end position="303"/>
    </location>
</feature>
<feature type="compositionally biased region" description="Polar residues" evidence="1">
    <location>
        <begin position="169"/>
        <end position="184"/>
    </location>
</feature>
<feature type="compositionally biased region" description="Low complexity" evidence="1">
    <location>
        <begin position="663"/>
        <end position="677"/>
    </location>
</feature>
<feature type="region of interest" description="Disordered" evidence="1">
    <location>
        <begin position="127"/>
        <end position="152"/>
    </location>
</feature>
<dbReference type="EMBL" id="DF236953">
    <property type="protein sequence ID" value="GAQ77847.1"/>
    <property type="molecule type" value="Genomic_DNA"/>
</dbReference>
<sequence length="1394" mass="147790">MGCGCLGPVFGGKRTKRRVQSHSDHTGETPASVASPSAVHEEAAGVKSKLPPVSAEQDKPLPVDAENENGHRSGGESGVSSSALADSTAGGVNAHLARGQISLIGAAPEAKGAFTLDGDAGNAGTGNRLCSKLGDEPPTDSTSGRLGEAAVAPASRVANEVVEKESAETAKTASCQEESTTVTQAAKEGEFSSVKTDGESGAKVLSAVPQSLDREVSIVADWLEQGLVGQGAKVPMQSAPRLAGIGEGLEQSDVTFPKLVVELNPEEQLASDSQERSTQNNKRASHNPAASSEARQPNPSSGDPTVVLTKAESPLSALISGAVPITKEETAVALQEISVEGKGRVDTGGASPQGDPSGAPRSSEKNRASHLQQAFLVADLGFQMEPVRKERPKLDQIPADSAGVQKRTALEQLSLQQLDIDDDLLSDLSPRAESVPSPVPAGTEPRISGTENVSGNEKGKAETASHGDASESDTPGRESSFLTDASENGKINRNVTRQEGSGGMPRSLQPSPVSDGPVSPVQAALRLIKRSQRLASPSKKRRSVESPGAGSGMGSGTEKSGREVSIPGSEPDASPPEQRPVLEAKGAKAKGSVESSGRLLPETEIETSENSRNNKVQKLRAVSRKHGGRPVDLFRAEESAQEDANSQASSPVKLLPSEASEATTVGSSSPVGSTSESLMSDARVTRVARSRDGRQVEKARGSGSERHSTIEELQAGTNKKGLRVSDVILSSSEAEKKQFGRDGSQRRAVGPVTSPPQWREKRGSQKAAPEGKGAAGELEAATWRTAVAGATARGDLSRDASSEALQDGDPPLNSSAHKAENAGTGPAGVAVSPVGPTGHWQEVKASLQQPTLSWREKLSQLEESVHLFSDASKFTSRGVKSRGSGVAKDPLADVVPSVGSKSARGRESGREVRTGQVAPGQKGLSRSITTPSKRGVWKEEVGRSGSKLWDAQKGKGVIKEEKERGREVTDAKPQLLRSKSLPRERPERSDRSAVATKPTDLASKQLWLAAEEKRIKDEAVRLAGLAASLERETERLERQRAQAEKLEREMRERFGALHNRSDRPSPQSEGLPSTDRWAVGTVKRQASKRGGDKEEATVSPSEALLLSPPRSRSQPGSRASSRPRSRKGEERARRSLKDEDSSSSGTKSNRSARSVRRKRFERSKSAGRLRTSELGRLPSGRKAAEAFGFSGDEFLTGKGGRSDAEKRGGASKWDDVLGRSARQGRSASAKLADLAKSAKAARSIPPVDVRQGSDTLEALYRAVSTGARLGDDVIKHQPTSASRRMTGDDVGAPEGATSPASSLSSQNGSGSARERKRNQRTEQKQSVKDSAHREPVTRFENVKKVPARARASDWLETDAETDMEEVRRKMRRKEMQELAELEEFEEIEKKVMDC</sequence>
<dbReference type="Proteomes" id="UP000054558">
    <property type="component" value="Unassembled WGS sequence"/>
</dbReference>
<feature type="region of interest" description="Disordered" evidence="1">
    <location>
        <begin position="424"/>
        <end position="780"/>
    </location>
</feature>
<feature type="compositionally biased region" description="Basic and acidic residues" evidence="1">
    <location>
        <begin position="689"/>
        <end position="710"/>
    </location>
</feature>
<proteinExistence type="predicted"/>
<feature type="region of interest" description="Disordered" evidence="1">
    <location>
        <begin position="261"/>
        <end position="309"/>
    </location>
</feature>
<feature type="compositionally biased region" description="Polar residues" evidence="1">
    <location>
        <begin position="1142"/>
        <end position="1152"/>
    </location>
</feature>
<feature type="region of interest" description="Disordered" evidence="1">
    <location>
        <begin position="874"/>
        <end position="1004"/>
    </location>
</feature>
<feature type="region of interest" description="Disordered" evidence="1">
    <location>
        <begin position="792"/>
        <end position="844"/>
    </location>
</feature>
<evidence type="ECO:0000313" key="3">
    <source>
        <dbReference type="Proteomes" id="UP000054558"/>
    </source>
</evidence>
<feature type="region of interest" description="Disordered" evidence="1">
    <location>
        <begin position="1"/>
        <end position="89"/>
    </location>
</feature>
<feature type="compositionally biased region" description="Low complexity" evidence="1">
    <location>
        <begin position="1226"/>
        <end position="1241"/>
    </location>
</feature>
<evidence type="ECO:0000256" key="1">
    <source>
        <dbReference type="SAM" id="MobiDB-lite"/>
    </source>
</evidence>